<evidence type="ECO:0000313" key="1">
    <source>
        <dbReference type="EMBL" id="KAL3529312.1"/>
    </source>
</evidence>
<evidence type="ECO:0000313" key="2">
    <source>
        <dbReference type="Proteomes" id="UP001630127"/>
    </source>
</evidence>
<reference evidence="1 2" key="1">
    <citation type="submission" date="2024-11" db="EMBL/GenBank/DDBJ databases">
        <title>A near-complete genome assembly of Cinchona calisaya.</title>
        <authorList>
            <person name="Lian D.C."/>
            <person name="Zhao X.W."/>
            <person name="Wei L."/>
        </authorList>
    </citation>
    <scope>NUCLEOTIDE SEQUENCE [LARGE SCALE GENOMIC DNA]</scope>
    <source>
        <tissue evidence="1">Nenye</tissue>
    </source>
</reference>
<accession>A0ABD3AEW1</accession>
<protein>
    <submittedName>
        <fullName evidence="1">Uncharacterized protein</fullName>
    </submittedName>
</protein>
<gene>
    <name evidence="1" type="ORF">ACH5RR_008634</name>
</gene>
<keyword evidence="2" id="KW-1185">Reference proteome</keyword>
<name>A0ABD3AEW1_9GENT</name>
<dbReference type="EMBL" id="JBJUIK010000004">
    <property type="protein sequence ID" value="KAL3529312.1"/>
    <property type="molecule type" value="Genomic_DNA"/>
</dbReference>
<organism evidence="1 2">
    <name type="scientific">Cinchona calisaya</name>
    <dbReference type="NCBI Taxonomy" id="153742"/>
    <lineage>
        <taxon>Eukaryota</taxon>
        <taxon>Viridiplantae</taxon>
        <taxon>Streptophyta</taxon>
        <taxon>Embryophyta</taxon>
        <taxon>Tracheophyta</taxon>
        <taxon>Spermatophyta</taxon>
        <taxon>Magnoliopsida</taxon>
        <taxon>eudicotyledons</taxon>
        <taxon>Gunneridae</taxon>
        <taxon>Pentapetalae</taxon>
        <taxon>asterids</taxon>
        <taxon>lamiids</taxon>
        <taxon>Gentianales</taxon>
        <taxon>Rubiaceae</taxon>
        <taxon>Cinchonoideae</taxon>
        <taxon>Cinchoneae</taxon>
        <taxon>Cinchona</taxon>
    </lineage>
</organism>
<comment type="caution">
    <text evidence="1">The sequence shown here is derived from an EMBL/GenBank/DDBJ whole genome shotgun (WGS) entry which is preliminary data.</text>
</comment>
<proteinExistence type="predicted"/>
<dbReference type="AlphaFoldDB" id="A0ABD3AEW1"/>
<dbReference type="Proteomes" id="UP001630127">
    <property type="component" value="Unassembled WGS sequence"/>
</dbReference>
<sequence>MFCFMLFEAPQRYGWVPVSYSRKTINEVLGTPIVDVDECGQFISRVVDHLAITCDLCPAPPVWEMTSYGSAYKQFHKNVLPLDAQSRVVADVDDEVIVSPQAPFNGA</sequence>